<sequence length="86" mass="9385">MLPENAPDTADMHSPGLSLAAQRAGKALAKLSDAELLSVLGVELQRRGLQHLGVLPKPRAKATRLKAVEREQMLLALPVHDDMRDR</sequence>
<keyword evidence="2" id="KW-1185">Reference proteome</keyword>
<comment type="caution">
    <text evidence="1">The sequence shown here is derived from an EMBL/GenBank/DDBJ whole genome shotgun (WGS) entry which is preliminary data.</text>
</comment>
<proteinExistence type="predicted"/>
<dbReference type="AlphaFoldDB" id="A0A936Z871"/>
<evidence type="ECO:0000313" key="1">
    <source>
        <dbReference type="EMBL" id="MBL0394881.1"/>
    </source>
</evidence>
<protein>
    <submittedName>
        <fullName evidence="1">Uncharacterized protein</fullName>
    </submittedName>
</protein>
<accession>A0A936Z871</accession>
<dbReference type="RefSeq" id="WP_201677548.1">
    <property type="nucleotide sequence ID" value="NZ_JAEQNE010000010.1"/>
</dbReference>
<reference evidence="1 2" key="1">
    <citation type="journal article" date="2017" name="Int. J. Syst. Evol. Microbiol.">
        <title>Ramlibacter monticola sp. nov., isolated from forest soil.</title>
        <authorList>
            <person name="Chaudhary D.K."/>
            <person name="Kim J."/>
        </authorList>
    </citation>
    <scope>NUCLEOTIDE SEQUENCE [LARGE SCALE GENOMIC DNA]</scope>
    <source>
        <strain evidence="1 2">KACC 19175</strain>
    </source>
</reference>
<gene>
    <name evidence="1" type="ORF">JJ685_27330</name>
</gene>
<organism evidence="1 2">
    <name type="scientific">Ramlibacter monticola</name>
    <dbReference type="NCBI Taxonomy" id="1926872"/>
    <lineage>
        <taxon>Bacteria</taxon>
        <taxon>Pseudomonadati</taxon>
        <taxon>Pseudomonadota</taxon>
        <taxon>Betaproteobacteria</taxon>
        <taxon>Burkholderiales</taxon>
        <taxon>Comamonadaceae</taxon>
        <taxon>Ramlibacter</taxon>
    </lineage>
</organism>
<evidence type="ECO:0000313" key="2">
    <source>
        <dbReference type="Proteomes" id="UP000599109"/>
    </source>
</evidence>
<dbReference type="Proteomes" id="UP000599109">
    <property type="component" value="Unassembled WGS sequence"/>
</dbReference>
<dbReference type="EMBL" id="JAEQNE010000010">
    <property type="protein sequence ID" value="MBL0394881.1"/>
    <property type="molecule type" value="Genomic_DNA"/>
</dbReference>
<name>A0A936Z871_9BURK</name>